<comment type="similarity">
    <text evidence="1">Belongs to the 'phage' integrase family.</text>
</comment>
<dbReference type="AlphaFoldDB" id="A0A8J3N532"/>
<dbReference type="Proteomes" id="UP000597444">
    <property type="component" value="Unassembled WGS sequence"/>
</dbReference>
<dbReference type="PROSITE" id="PS51898">
    <property type="entry name" value="TYR_RECOMBINASE"/>
    <property type="match status" value="1"/>
</dbReference>
<dbReference type="InterPro" id="IPR013762">
    <property type="entry name" value="Integrase-like_cat_sf"/>
</dbReference>
<dbReference type="PANTHER" id="PTHR30349:SF41">
    <property type="entry name" value="INTEGRASE_RECOMBINASE PROTEIN MJ0367-RELATED"/>
    <property type="match status" value="1"/>
</dbReference>
<dbReference type="GO" id="GO:0015074">
    <property type="term" value="P:DNA integration"/>
    <property type="evidence" value="ECO:0007669"/>
    <property type="project" value="InterPro"/>
</dbReference>
<dbReference type="GO" id="GO:0003677">
    <property type="term" value="F:DNA binding"/>
    <property type="evidence" value="ECO:0007669"/>
    <property type="project" value="UniProtKB-KW"/>
</dbReference>
<dbReference type="PANTHER" id="PTHR30349">
    <property type="entry name" value="PHAGE INTEGRASE-RELATED"/>
    <property type="match status" value="1"/>
</dbReference>
<evidence type="ECO:0000313" key="5">
    <source>
        <dbReference type="EMBL" id="GHO98857.1"/>
    </source>
</evidence>
<feature type="domain" description="Tyr recombinase" evidence="4">
    <location>
        <begin position="175"/>
        <end position="372"/>
    </location>
</feature>
<accession>A0A8J3N532</accession>
<dbReference type="EMBL" id="BNJK01000002">
    <property type="protein sequence ID" value="GHO98857.1"/>
    <property type="molecule type" value="Genomic_DNA"/>
</dbReference>
<organism evidence="5 6">
    <name type="scientific">Reticulibacter mediterranei</name>
    <dbReference type="NCBI Taxonomy" id="2778369"/>
    <lineage>
        <taxon>Bacteria</taxon>
        <taxon>Bacillati</taxon>
        <taxon>Chloroflexota</taxon>
        <taxon>Ktedonobacteria</taxon>
        <taxon>Ktedonobacterales</taxon>
        <taxon>Reticulibacteraceae</taxon>
        <taxon>Reticulibacter</taxon>
    </lineage>
</organism>
<keyword evidence="2" id="KW-0238">DNA-binding</keyword>
<protein>
    <recommendedName>
        <fullName evidence="4">Tyr recombinase domain-containing protein</fullName>
    </recommendedName>
</protein>
<dbReference type="InterPro" id="IPR050090">
    <property type="entry name" value="Tyrosine_recombinase_XerCD"/>
</dbReference>
<proteinExistence type="inferred from homology"/>
<comment type="caution">
    <text evidence="5">The sequence shown here is derived from an EMBL/GenBank/DDBJ whole genome shotgun (WGS) entry which is preliminary data.</text>
</comment>
<keyword evidence="3" id="KW-0233">DNA recombination</keyword>
<evidence type="ECO:0000256" key="2">
    <source>
        <dbReference type="ARBA" id="ARBA00023125"/>
    </source>
</evidence>
<sequence>MTSYIRIASLSSDLDPLEAELTKDIWGVRNIPGAHYAAHKTHYLINFTLAPAAFRPVLKRYIQLLIAQNYSLGECTARLRFVRLFLGFYLQRYPSASGVQQLSRGDVEAYLFSLRTGMDKRSKPNSDFHIWRAVNHLQYFLDYLERTSSAEASLIPVGKLIWPSDVGNAPQYRSSEVKYIPETVLHQLEQHMYKLPAKYLPVAIILRASGWRIGDVLNLRYHTCLEKTSSGWWLCGDVLKTNVFNHKVSISDEIATLIQAQCDLVKGNIPEGSNPAKYLFPSVHKRREGRPLSAKSIQYALNQLASNCEIKNDDGTIFHFKNHAFRHTKAVELINAGMSLLHVQKWLAHLTPEMTLVYAKLFDSTRQKEWEQAFARGALRIDPEGSPKVVSAEQLGNEQEIEWEHIRHDLDAVRLPNGYCFKPKKANGPTQDTPCYTCRHFCTTPDFLSQFEHEERELRELIVLGEKAGSMIWVERNTQKLNRVLPVIQIIRSGNLHHSAGKAMREYTKEERAKRNAH</sequence>
<name>A0A8J3N532_9CHLR</name>
<evidence type="ECO:0000256" key="1">
    <source>
        <dbReference type="ARBA" id="ARBA00008857"/>
    </source>
</evidence>
<dbReference type="GO" id="GO:0006310">
    <property type="term" value="P:DNA recombination"/>
    <property type="evidence" value="ECO:0007669"/>
    <property type="project" value="UniProtKB-KW"/>
</dbReference>
<reference evidence="5" key="1">
    <citation type="submission" date="2020-10" db="EMBL/GenBank/DDBJ databases">
        <title>Taxonomic study of unclassified bacteria belonging to the class Ktedonobacteria.</title>
        <authorList>
            <person name="Yabe S."/>
            <person name="Wang C.M."/>
            <person name="Zheng Y."/>
            <person name="Sakai Y."/>
            <person name="Cavaletti L."/>
            <person name="Monciardini P."/>
            <person name="Donadio S."/>
        </authorList>
    </citation>
    <scope>NUCLEOTIDE SEQUENCE</scope>
    <source>
        <strain evidence="5">ID150040</strain>
    </source>
</reference>
<keyword evidence="6" id="KW-1185">Reference proteome</keyword>
<gene>
    <name evidence="5" type="ORF">KSF_089050</name>
</gene>
<evidence type="ECO:0000259" key="4">
    <source>
        <dbReference type="PROSITE" id="PS51898"/>
    </source>
</evidence>
<dbReference type="SUPFAM" id="SSF56349">
    <property type="entry name" value="DNA breaking-rejoining enzymes"/>
    <property type="match status" value="1"/>
</dbReference>
<dbReference type="Gene3D" id="1.10.443.10">
    <property type="entry name" value="Intergrase catalytic core"/>
    <property type="match status" value="1"/>
</dbReference>
<evidence type="ECO:0000313" key="6">
    <source>
        <dbReference type="Proteomes" id="UP000597444"/>
    </source>
</evidence>
<evidence type="ECO:0000256" key="3">
    <source>
        <dbReference type="ARBA" id="ARBA00023172"/>
    </source>
</evidence>
<dbReference type="InterPro" id="IPR011010">
    <property type="entry name" value="DNA_brk_join_enz"/>
</dbReference>
<dbReference type="Pfam" id="PF00589">
    <property type="entry name" value="Phage_integrase"/>
    <property type="match status" value="1"/>
</dbReference>
<dbReference type="InterPro" id="IPR002104">
    <property type="entry name" value="Integrase_catalytic"/>
</dbReference>